<evidence type="ECO:0000256" key="2">
    <source>
        <dbReference type="PROSITE-ProRule" id="PRU01091"/>
    </source>
</evidence>
<accession>A0AAE9ZCK2</accession>
<dbReference type="Gene3D" id="1.10.10.10">
    <property type="entry name" value="Winged helix-like DNA-binding domain superfamily/Winged helix DNA-binding domain"/>
    <property type="match status" value="1"/>
</dbReference>
<dbReference type="CDD" id="cd00383">
    <property type="entry name" value="trans_reg_C"/>
    <property type="match status" value="1"/>
</dbReference>
<feature type="domain" description="OmpR/PhoB-type" evidence="3">
    <location>
        <begin position="1"/>
        <end position="98"/>
    </location>
</feature>
<dbReference type="RefSeq" id="WP_274494188.1">
    <property type="nucleotide sequence ID" value="NZ_CP118166.1"/>
</dbReference>
<feature type="DNA-binding region" description="OmpR/PhoB-type" evidence="2">
    <location>
        <begin position="1"/>
        <end position="98"/>
    </location>
</feature>
<dbReference type="KEGG" id="hfl:PUV54_03570"/>
<dbReference type="AlphaFoldDB" id="A0AAE9ZCK2"/>
<name>A0AAE9ZCK2_9PROT</name>
<proteinExistence type="predicted"/>
<organism evidence="4 5">
    <name type="scientific">Hyphococcus flavus</name>
    <dbReference type="NCBI Taxonomy" id="1866326"/>
    <lineage>
        <taxon>Bacteria</taxon>
        <taxon>Pseudomonadati</taxon>
        <taxon>Pseudomonadota</taxon>
        <taxon>Alphaproteobacteria</taxon>
        <taxon>Parvularculales</taxon>
        <taxon>Parvularculaceae</taxon>
        <taxon>Hyphococcus</taxon>
    </lineage>
</organism>
<keyword evidence="5" id="KW-1185">Reference proteome</keyword>
<evidence type="ECO:0000313" key="4">
    <source>
        <dbReference type="EMBL" id="WDI32269.1"/>
    </source>
</evidence>
<evidence type="ECO:0000313" key="5">
    <source>
        <dbReference type="Proteomes" id="UP001214043"/>
    </source>
</evidence>
<keyword evidence="1 2" id="KW-0238">DNA-binding</keyword>
<dbReference type="Proteomes" id="UP001214043">
    <property type="component" value="Chromosome"/>
</dbReference>
<dbReference type="InterPro" id="IPR036388">
    <property type="entry name" value="WH-like_DNA-bd_sf"/>
</dbReference>
<sequence>MIYAFGDFELDARAVELRKNGSAAPVEPQVFALLALLAENHDRMVSKDEIIEKIWDGRIVSEAALTSRVKSARAALGDDGKAQKFIKTVHGKGFRFVGEVKALSPRTSIAATSSAPLTAPLTPQQSKKPSIAVLPFRLVGVAGPYAAIADALPDELIFELSRLRWLFVIARGSSFRFRGGEPDMSEVGAALGVRYCLTGFIEIVGDSIAVTVSLADTRDGGVIWGERYQSKLDDIYDIRSQIVASIVSSLEQQISVHEAQAARLLGPENLDAWSAYHIGLQHLYRFNNQDNEAAAAMFERAIALSPNFARAHAGLSSARFQDVFVQYKNDIAAARMAARVHAEKAVDLDPLDPFANFVMGRVHWIENNVAGGGAWLERAIRQSPNYAQGIYASAWADTVAGRASAARENVDLALNLSPLDPFRYAMLGVRAFTHFTDGEMAEAARLADEAARTPGAHVLIAMIAVGAHEANGDRAKAETWARNVRERNPAVSRKEFFMSFPFEHDDTRERISKALEAHGF</sequence>
<dbReference type="Pfam" id="PF00486">
    <property type="entry name" value="Trans_reg_C"/>
    <property type="match status" value="1"/>
</dbReference>
<dbReference type="InterPro" id="IPR001867">
    <property type="entry name" value="OmpR/PhoB-type_DNA-bd"/>
</dbReference>
<protein>
    <submittedName>
        <fullName evidence="4">Winged helix-turn-helix domain-containing protein</fullName>
    </submittedName>
</protein>
<dbReference type="GO" id="GO:0000160">
    <property type="term" value="P:phosphorelay signal transduction system"/>
    <property type="evidence" value="ECO:0007669"/>
    <property type="project" value="InterPro"/>
</dbReference>
<dbReference type="PROSITE" id="PS51755">
    <property type="entry name" value="OMPR_PHOB"/>
    <property type="match status" value="1"/>
</dbReference>
<dbReference type="GO" id="GO:0006355">
    <property type="term" value="P:regulation of DNA-templated transcription"/>
    <property type="evidence" value="ECO:0007669"/>
    <property type="project" value="InterPro"/>
</dbReference>
<dbReference type="SUPFAM" id="SSF46894">
    <property type="entry name" value="C-terminal effector domain of the bipartite response regulators"/>
    <property type="match status" value="1"/>
</dbReference>
<evidence type="ECO:0000256" key="1">
    <source>
        <dbReference type="ARBA" id="ARBA00023125"/>
    </source>
</evidence>
<dbReference type="SMART" id="SM00862">
    <property type="entry name" value="Trans_reg_C"/>
    <property type="match status" value="1"/>
</dbReference>
<dbReference type="InterPro" id="IPR016032">
    <property type="entry name" value="Sig_transdc_resp-reg_C-effctor"/>
</dbReference>
<dbReference type="EMBL" id="CP118166">
    <property type="protein sequence ID" value="WDI32269.1"/>
    <property type="molecule type" value="Genomic_DNA"/>
</dbReference>
<reference evidence="4" key="1">
    <citation type="submission" date="2023-02" db="EMBL/GenBank/DDBJ databases">
        <title>Genome sequence of Hyphococcus flavus.</title>
        <authorList>
            <person name="Rong J.-C."/>
            <person name="Zhao Q."/>
            <person name="Yi M."/>
            <person name="Wu J.-Y."/>
        </authorList>
    </citation>
    <scope>NUCLEOTIDE SEQUENCE</scope>
    <source>
        <strain evidence="4">MCCC 1K03223</strain>
    </source>
</reference>
<dbReference type="SUPFAM" id="SSF48452">
    <property type="entry name" value="TPR-like"/>
    <property type="match status" value="1"/>
</dbReference>
<dbReference type="GO" id="GO:0003677">
    <property type="term" value="F:DNA binding"/>
    <property type="evidence" value="ECO:0007669"/>
    <property type="project" value="UniProtKB-UniRule"/>
</dbReference>
<evidence type="ECO:0000259" key="3">
    <source>
        <dbReference type="PROSITE" id="PS51755"/>
    </source>
</evidence>
<dbReference type="InterPro" id="IPR011990">
    <property type="entry name" value="TPR-like_helical_dom_sf"/>
</dbReference>
<dbReference type="Gene3D" id="1.25.40.10">
    <property type="entry name" value="Tetratricopeptide repeat domain"/>
    <property type="match status" value="1"/>
</dbReference>
<dbReference type="Gene3D" id="3.40.50.10070">
    <property type="entry name" value="TolB, N-terminal domain"/>
    <property type="match status" value="1"/>
</dbReference>
<gene>
    <name evidence="4" type="ORF">PUV54_03570</name>
</gene>